<dbReference type="Pfam" id="PF00358">
    <property type="entry name" value="PTS_EIIA_1"/>
    <property type="match status" value="1"/>
</dbReference>
<feature type="transmembrane region" description="Helical" evidence="12">
    <location>
        <begin position="15"/>
        <end position="38"/>
    </location>
</feature>
<keyword evidence="3" id="KW-1003">Cell membrane</keyword>
<name>A0A239TL51_9FIRM</name>
<dbReference type="PROSITE" id="PS01035">
    <property type="entry name" value="PTS_EIIB_TYPE_1_CYS"/>
    <property type="match status" value="1"/>
</dbReference>
<dbReference type="SUPFAM" id="SSF51261">
    <property type="entry name" value="Duplicated hybrid motif"/>
    <property type="match status" value="1"/>
</dbReference>
<comment type="subcellular location">
    <subcellularLocation>
        <location evidence="1">Cell membrane</location>
        <topology evidence="1">Multi-pass membrane protein</topology>
    </subcellularLocation>
</comment>
<dbReference type="eggNOG" id="COG1263">
    <property type="taxonomic scope" value="Bacteria"/>
</dbReference>
<dbReference type="GO" id="GO:0009401">
    <property type="term" value="P:phosphoenolpyruvate-dependent sugar phosphotransferase system"/>
    <property type="evidence" value="ECO:0007669"/>
    <property type="project" value="UniProtKB-KW"/>
</dbReference>
<evidence type="ECO:0000313" key="16">
    <source>
        <dbReference type="EMBL" id="SNU98312.1"/>
    </source>
</evidence>
<gene>
    <name evidence="16" type="primary">ptsG</name>
    <name evidence="16" type="ORF">SAMEA4364220_00906</name>
</gene>
<dbReference type="GO" id="GO:0005886">
    <property type="term" value="C:plasma membrane"/>
    <property type="evidence" value="ECO:0007669"/>
    <property type="project" value="UniProtKB-SubCell"/>
</dbReference>
<keyword evidence="7 12" id="KW-0812">Transmembrane</keyword>
<feature type="transmembrane region" description="Helical" evidence="12">
    <location>
        <begin position="392"/>
        <end position="414"/>
    </location>
</feature>
<feature type="domain" description="PTS EIIC type-1" evidence="15">
    <location>
        <begin position="6"/>
        <end position="426"/>
    </location>
</feature>
<keyword evidence="8" id="KW-0418">Kinase</keyword>
<dbReference type="Pfam" id="PF02378">
    <property type="entry name" value="PTS_EIIC"/>
    <property type="match status" value="1"/>
</dbReference>
<dbReference type="RefSeq" id="WP_027890756.1">
    <property type="nucleotide sequence ID" value="NZ_CALXYH010000065.1"/>
</dbReference>
<feature type="domain" description="PTS EIIA type-1" evidence="13">
    <location>
        <begin position="578"/>
        <end position="683"/>
    </location>
</feature>
<dbReference type="eggNOG" id="COG2190">
    <property type="taxonomic scope" value="Bacteria"/>
</dbReference>
<dbReference type="GO" id="GO:0008982">
    <property type="term" value="F:protein-N(PI)-phosphohistidine-sugar phosphotransferase activity"/>
    <property type="evidence" value="ECO:0007669"/>
    <property type="project" value="InterPro"/>
</dbReference>
<evidence type="ECO:0000256" key="11">
    <source>
        <dbReference type="PROSITE-ProRule" id="PRU00421"/>
    </source>
</evidence>
<keyword evidence="4" id="KW-0762">Sugar transport</keyword>
<dbReference type="InterPro" id="IPR036878">
    <property type="entry name" value="Glu_permease_IIB"/>
</dbReference>
<keyword evidence="6" id="KW-0598">Phosphotransferase system</keyword>
<keyword evidence="10 12" id="KW-0472">Membrane</keyword>
<dbReference type="InterPro" id="IPR011055">
    <property type="entry name" value="Dup_hybrid_motif"/>
</dbReference>
<dbReference type="CDD" id="cd00212">
    <property type="entry name" value="PTS_IIB_glc"/>
    <property type="match status" value="1"/>
</dbReference>
<dbReference type="InterPro" id="IPR018113">
    <property type="entry name" value="PTrfase_EIIB_Cys"/>
</dbReference>
<dbReference type="PROSITE" id="PS51093">
    <property type="entry name" value="PTS_EIIA_TYPE_1"/>
    <property type="match status" value="1"/>
</dbReference>
<dbReference type="InterPro" id="IPR001996">
    <property type="entry name" value="PTS_IIB_1"/>
</dbReference>
<evidence type="ECO:0000256" key="12">
    <source>
        <dbReference type="SAM" id="Phobius"/>
    </source>
</evidence>
<proteinExistence type="predicted"/>
<dbReference type="GeneID" id="78506925"/>
<evidence type="ECO:0000256" key="7">
    <source>
        <dbReference type="ARBA" id="ARBA00022692"/>
    </source>
</evidence>
<dbReference type="SUPFAM" id="SSF55604">
    <property type="entry name" value="Glucose permease domain IIB"/>
    <property type="match status" value="1"/>
</dbReference>
<evidence type="ECO:0000256" key="5">
    <source>
        <dbReference type="ARBA" id="ARBA00022679"/>
    </source>
</evidence>
<evidence type="ECO:0000256" key="4">
    <source>
        <dbReference type="ARBA" id="ARBA00022597"/>
    </source>
</evidence>
<dbReference type="NCBIfam" id="TIGR00830">
    <property type="entry name" value="PTBA"/>
    <property type="match status" value="1"/>
</dbReference>
<dbReference type="PANTHER" id="PTHR30009">
    <property type="entry name" value="CYTOCHROME C-TYPE SYNTHESIS PROTEIN AND PTS TRANSMEMBRANE COMPONENT"/>
    <property type="match status" value="1"/>
</dbReference>
<evidence type="ECO:0000256" key="10">
    <source>
        <dbReference type="ARBA" id="ARBA00023136"/>
    </source>
</evidence>
<keyword evidence="5" id="KW-0808">Transferase</keyword>
<evidence type="ECO:0000259" key="13">
    <source>
        <dbReference type="PROSITE" id="PS51093"/>
    </source>
</evidence>
<evidence type="ECO:0000256" key="9">
    <source>
        <dbReference type="ARBA" id="ARBA00022989"/>
    </source>
</evidence>
<dbReference type="InterPro" id="IPR003352">
    <property type="entry name" value="PTS_EIIC"/>
</dbReference>
<evidence type="ECO:0000313" key="17">
    <source>
        <dbReference type="Proteomes" id="UP000215383"/>
    </source>
</evidence>
<dbReference type="Proteomes" id="UP000215383">
    <property type="component" value="Chromosome 1"/>
</dbReference>
<feature type="domain" description="PTS EIIB type-1" evidence="14">
    <location>
        <begin position="451"/>
        <end position="533"/>
    </location>
</feature>
<organism evidence="16 17">
    <name type="scientific">Megamonas hypermegale</name>
    <dbReference type="NCBI Taxonomy" id="158847"/>
    <lineage>
        <taxon>Bacteria</taxon>
        <taxon>Bacillati</taxon>
        <taxon>Bacillota</taxon>
        <taxon>Negativicutes</taxon>
        <taxon>Selenomonadales</taxon>
        <taxon>Selenomonadaceae</taxon>
        <taxon>Megamonas</taxon>
    </lineage>
</organism>
<dbReference type="FunFam" id="2.70.70.10:FF:000001">
    <property type="entry name" value="PTS system glucose-specific IIA component"/>
    <property type="match status" value="1"/>
</dbReference>
<evidence type="ECO:0000256" key="2">
    <source>
        <dbReference type="ARBA" id="ARBA00022448"/>
    </source>
</evidence>
<sequence>MAFNKDVIMQKIQRFGGAMFTPVIMFGVFGIFVAVSILCKNPMILGSIAEKGTGWYDFWYIVEQGAWTVFNQLPLLFVIGLPIGLAKKENARAVMEAFLIYLIFNYFVSAMLTLWGPSFGVDFAKDAVPGSGLTTIANIKTLDTSMVGAILISSLAVWLHNKLFDVDVPEWLGLFKGSSLVVVAGFGLMLPIAFLFCLIWPHFQAIIASLQGFLTGAGVLGVWVYTFLERILIPTGLHHFIYIPFIYGPAVVDGGIQAYWLAHIQEFAQSTQPLIELFPQGGFALHGMSKMFGCPGIALAIYFSAKKENRKKVGSLLFPAAIVAVLCGITEPLEFTFLFVAPVLFLIHALLAGTLAATMYFFGVTGNFGGGLLDTDLFQNWIPLFNNHWGTYLTQIIIGLIFTCIWFVVFRFLIVKLNLKTPGRGDDEEIKLYRKADYKQKQAAGHMDERDMKAAAFLQALGGKNNIVDVTNCATRLRVTVKDDSLVQPTGAFTAAGAHGLVHNGHAIQVIVGLSVPQIRERFEALLQAPETEIASYNAEEITKKAEQPVTEATKKRFDAHLDAFATGHMVPIEKVPDEAFASKAMGDGVGIIPTDKYITAPADGSVMMVMEATGHAIGLKLNTGLEILIHIGIDTVNMNGDGFKVLVKADDNVKAGDKLVEIDIDKIKKAGYNPITIMVATNFDQYAALKFKAEQDVVAGKSEIASY</sequence>
<dbReference type="InterPro" id="IPR050429">
    <property type="entry name" value="PTS_Glucose_EIICBA"/>
</dbReference>
<evidence type="ECO:0000256" key="6">
    <source>
        <dbReference type="ARBA" id="ARBA00022683"/>
    </source>
</evidence>
<feature type="transmembrane region" description="Helical" evidence="12">
    <location>
        <begin position="136"/>
        <end position="159"/>
    </location>
</feature>
<feature type="transmembrane region" description="Helical" evidence="12">
    <location>
        <begin position="58"/>
        <end position="86"/>
    </location>
</feature>
<protein>
    <submittedName>
        <fullName evidence="16">EIICBA-Glc</fullName>
    </submittedName>
</protein>
<dbReference type="EMBL" id="LT906446">
    <property type="protein sequence ID" value="SNU98312.1"/>
    <property type="molecule type" value="Genomic_DNA"/>
</dbReference>
<feature type="active site" description="Phosphocysteine intermediate; for EIIB activity" evidence="11">
    <location>
        <position position="473"/>
    </location>
</feature>
<dbReference type="eggNOG" id="COG1264">
    <property type="taxonomic scope" value="Bacteria"/>
</dbReference>
<feature type="transmembrane region" description="Helical" evidence="12">
    <location>
        <begin position="207"/>
        <end position="228"/>
    </location>
</feature>
<evidence type="ECO:0000259" key="14">
    <source>
        <dbReference type="PROSITE" id="PS51098"/>
    </source>
</evidence>
<dbReference type="InterPro" id="IPR013013">
    <property type="entry name" value="PTS_EIIC_1"/>
</dbReference>
<feature type="transmembrane region" description="Helical" evidence="12">
    <location>
        <begin position="98"/>
        <end position="116"/>
    </location>
</feature>
<evidence type="ECO:0000256" key="1">
    <source>
        <dbReference type="ARBA" id="ARBA00004651"/>
    </source>
</evidence>
<dbReference type="OrthoDB" id="9764327at2"/>
<feature type="transmembrane region" description="Helical" evidence="12">
    <location>
        <begin position="240"/>
        <end position="262"/>
    </location>
</feature>
<accession>A0A239TL51</accession>
<dbReference type="PROSITE" id="PS00371">
    <property type="entry name" value="PTS_EIIA_TYPE_1_HIS"/>
    <property type="match status" value="1"/>
</dbReference>
<keyword evidence="9 12" id="KW-1133">Transmembrane helix</keyword>
<dbReference type="Pfam" id="PF00367">
    <property type="entry name" value="PTS_EIIB"/>
    <property type="match status" value="1"/>
</dbReference>
<keyword evidence="17" id="KW-1185">Reference proteome</keyword>
<keyword evidence="2" id="KW-0813">Transport</keyword>
<dbReference type="Gene3D" id="3.30.1360.60">
    <property type="entry name" value="Glucose permease domain IIB"/>
    <property type="match status" value="1"/>
</dbReference>
<dbReference type="PROSITE" id="PS51098">
    <property type="entry name" value="PTS_EIIB_TYPE_1"/>
    <property type="match status" value="1"/>
</dbReference>
<dbReference type="InterPro" id="IPR001127">
    <property type="entry name" value="PTS_EIIA_1_perm"/>
</dbReference>
<dbReference type="AlphaFoldDB" id="A0A239TL51"/>
<dbReference type="NCBIfam" id="TIGR00826">
    <property type="entry name" value="EIIB_glc"/>
    <property type="match status" value="1"/>
</dbReference>
<dbReference type="PANTHER" id="PTHR30009:SF12">
    <property type="entry name" value="PHOSPHOTRANSFERASE IIC COMPONENT GLVC"/>
    <property type="match status" value="1"/>
</dbReference>
<evidence type="ECO:0000256" key="3">
    <source>
        <dbReference type="ARBA" id="ARBA00022475"/>
    </source>
</evidence>
<feature type="transmembrane region" description="Helical" evidence="12">
    <location>
        <begin position="180"/>
        <end position="201"/>
    </location>
</feature>
<feature type="transmembrane region" description="Helical" evidence="12">
    <location>
        <begin position="315"/>
        <end position="333"/>
    </location>
</feature>
<dbReference type="Gene3D" id="2.70.70.10">
    <property type="entry name" value="Glucose Permease (Domain IIA)"/>
    <property type="match status" value="1"/>
</dbReference>
<dbReference type="NCBIfam" id="TIGR02005">
    <property type="entry name" value="PTS-IIBC-alpha"/>
    <property type="match status" value="1"/>
</dbReference>
<dbReference type="GO" id="GO:0090563">
    <property type="term" value="F:protein-phosphocysteine-sugar phosphotransferase activity"/>
    <property type="evidence" value="ECO:0007669"/>
    <property type="project" value="TreeGrafter"/>
</dbReference>
<reference evidence="16 17" key="1">
    <citation type="submission" date="2017-06" db="EMBL/GenBank/DDBJ databases">
        <authorList>
            <consortium name="Pathogen Informatics"/>
        </authorList>
    </citation>
    <scope>NUCLEOTIDE SEQUENCE [LARGE SCALE GENOMIC DNA]</scope>
    <source>
        <strain evidence="16 17">NCTC10570</strain>
    </source>
</reference>
<evidence type="ECO:0000259" key="15">
    <source>
        <dbReference type="PROSITE" id="PS51103"/>
    </source>
</evidence>
<dbReference type="PROSITE" id="PS51103">
    <property type="entry name" value="PTS_EIIC_TYPE_1"/>
    <property type="match status" value="1"/>
</dbReference>
<dbReference type="GO" id="GO:0016301">
    <property type="term" value="F:kinase activity"/>
    <property type="evidence" value="ECO:0007669"/>
    <property type="project" value="UniProtKB-KW"/>
</dbReference>
<dbReference type="InterPro" id="IPR010975">
    <property type="entry name" value="PTS_IIBC_a_glc"/>
</dbReference>
<feature type="transmembrane region" description="Helical" evidence="12">
    <location>
        <begin position="282"/>
        <end position="303"/>
    </location>
</feature>
<evidence type="ECO:0000256" key="8">
    <source>
        <dbReference type="ARBA" id="ARBA00022777"/>
    </source>
</evidence>
<feature type="transmembrane region" description="Helical" evidence="12">
    <location>
        <begin position="339"/>
        <end position="362"/>
    </location>
</feature>